<dbReference type="Ensembl" id="ENSGAGT00000033504.1">
    <property type="protein sequence ID" value="ENSGAGP00000029507.1"/>
    <property type="gene ID" value="ENSGAGG00000021314.1"/>
</dbReference>
<sequence>WGYKTAMPMLLALSGAKALGPSPSAVPRPQFYSSATQASGNTLLDAPNAAISHLRKKAILVKKMTWFRGKVKAIIYINIWKKEEVDSNEYKSEVRNCRKLLRGTRRTL</sequence>
<evidence type="ECO:0000313" key="2">
    <source>
        <dbReference type="Ensembl" id="ENSGAGP00000029507.1"/>
    </source>
</evidence>
<dbReference type="Proteomes" id="UP000291020">
    <property type="component" value="Unassembled WGS sequence"/>
</dbReference>
<name>A0A452INN1_9SAUR</name>
<feature type="chain" id="PRO_5019193694" evidence="1">
    <location>
        <begin position="19"/>
        <end position="108"/>
    </location>
</feature>
<accession>A0A452INN1</accession>
<protein>
    <submittedName>
        <fullName evidence="2">Uncharacterized protein</fullName>
    </submittedName>
</protein>
<feature type="signal peptide" evidence="1">
    <location>
        <begin position="1"/>
        <end position="18"/>
    </location>
</feature>
<organism evidence="2 3">
    <name type="scientific">Gopherus agassizii</name>
    <name type="common">Agassiz's desert tortoise</name>
    <dbReference type="NCBI Taxonomy" id="38772"/>
    <lineage>
        <taxon>Eukaryota</taxon>
        <taxon>Metazoa</taxon>
        <taxon>Chordata</taxon>
        <taxon>Craniata</taxon>
        <taxon>Vertebrata</taxon>
        <taxon>Euteleostomi</taxon>
        <taxon>Archelosauria</taxon>
        <taxon>Testudinata</taxon>
        <taxon>Testudines</taxon>
        <taxon>Cryptodira</taxon>
        <taxon>Durocryptodira</taxon>
        <taxon>Testudinoidea</taxon>
        <taxon>Testudinidae</taxon>
        <taxon>Gopherus</taxon>
    </lineage>
</organism>
<dbReference type="AlphaFoldDB" id="A0A452INN1"/>
<reference evidence="3" key="1">
    <citation type="journal article" date="2017" name="PLoS ONE">
        <title>The Agassiz's desert tortoise genome provides a resource for the conservation of a threatened species.</title>
        <authorList>
            <person name="Tollis M."/>
            <person name="DeNardo D.F."/>
            <person name="Cornelius J.A."/>
            <person name="Dolby G.A."/>
            <person name="Edwards T."/>
            <person name="Henen B.T."/>
            <person name="Karl A.E."/>
            <person name="Murphy R.W."/>
            <person name="Kusumi K."/>
        </authorList>
    </citation>
    <scope>NUCLEOTIDE SEQUENCE [LARGE SCALE GENOMIC DNA]</scope>
</reference>
<keyword evidence="1" id="KW-0732">Signal</keyword>
<evidence type="ECO:0000256" key="1">
    <source>
        <dbReference type="SAM" id="SignalP"/>
    </source>
</evidence>
<keyword evidence="3" id="KW-1185">Reference proteome</keyword>
<reference evidence="2" key="2">
    <citation type="submission" date="2025-08" db="UniProtKB">
        <authorList>
            <consortium name="Ensembl"/>
        </authorList>
    </citation>
    <scope>IDENTIFICATION</scope>
</reference>
<proteinExistence type="predicted"/>
<reference evidence="2" key="3">
    <citation type="submission" date="2025-09" db="UniProtKB">
        <authorList>
            <consortium name="Ensembl"/>
        </authorList>
    </citation>
    <scope>IDENTIFICATION</scope>
</reference>
<evidence type="ECO:0000313" key="3">
    <source>
        <dbReference type="Proteomes" id="UP000291020"/>
    </source>
</evidence>